<dbReference type="Gene3D" id="3.90.1150.10">
    <property type="entry name" value="Aspartate Aminotransferase, domain 1"/>
    <property type="match status" value="1"/>
</dbReference>
<dbReference type="AlphaFoldDB" id="A0A9W6JZ88"/>
<keyword evidence="5 6" id="KW-0663">Pyridoxal phosphate</keyword>
<evidence type="ECO:0000256" key="6">
    <source>
        <dbReference type="RuleBase" id="RU003560"/>
    </source>
</evidence>
<proteinExistence type="inferred from homology"/>
<dbReference type="SUPFAM" id="SSF53383">
    <property type="entry name" value="PLP-dependent transferases"/>
    <property type="match status" value="1"/>
</dbReference>
<evidence type="ECO:0000256" key="2">
    <source>
        <dbReference type="ARBA" id="ARBA00008954"/>
    </source>
</evidence>
<accession>A0A9W6JZ88</accession>
<evidence type="ECO:0000256" key="3">
    <source>
        <dbReference type="ARBA" id="ARBA00022576"/>
    </source>
</evidence>
<dbReference type="InterPro" id="IPR015422">
    <property type="entry name" value="PyrdxlP-dep_Trfase_small"/>
</dbReference>
<reference evidence="7" key="1">
    <citation type="journal article" date="2014" name="Int. J. Syst. Evol. Microbiol.">
        <title>Complete genome sequence of Corynebacterium casei LMG S-19264T (=DSM 44701T), isolated from a smear-ripened cheese.</title>
        <authorList>
            <consortium name="US DOE Joint Genome Institute (JGI-PGF)"/>
            <person name="Walter F."/>
            <person name="Albersmeier A."/>
            <person name="Kalinowski J."/>
            <person name="Ruckert C."/>
        </authorList>
    </citation>
    <scope>NUCLEOTIDE SEQUENCE</scope>
    <source>
        <strain evidence="7">VKM B-2789</strain>
    </source>
</reference>
<protein>
    <submittedName>
        <fullName evidence="7">Aspartate aminotransferase family protein</fullName>
    </submittedName>
</protein>
<comment type="cofactor">
    <cofactor evidence="1">
        <name>pyridoxal 5'-phosphate</name>
        <dbReference type="ChEBI" id="CHEBI:597326"/>
    </cofactor>
</comment>
<dbReference type="PROSITE" id="PS00600">
    <property type="entry name" value="AA_TRANSFER_CLASS_3"/>
    <property type="match status" value="1"/>
</dbReference>
<dbReference type="GO" id="GO:0009102">
    <property type="term" value="P:biotin biosynthetic process"/>
    <property type="evidence" value="ECO:0007669"/>
    <property type="project" value="TreeGrafter"/>
</dbReference>
<evidence type="ECO:0000313" key="8">
    <source>
        <dbReference type="Proteomes" id="UP001143330"/>
    </source>
</evidence>
<organism evidence="7 8">
    <name type="scientific">Ancylobacter defluvii</name>
    <dbReference type="NCBI Taxonomy" id="1282440"/>
    <lineage>
        <taxon>Bacteria</taxon>
        <taxon>Pseudomonadati</taxon>
        <taxon>Pseudomonadota</taxon>
        <taxon>Alphaproteobacteria</taxon>
        <taxon>Hyphomicrobiales</taxon>
        <taxon>Xanthobacteraceae</taxon>
        <taxon>Ancylobacter</taxon>
    </lineage>
</organism>
<dbReference type="GO" id="GO:0030170">
    <property type="term" value="F:pyridoxal phosphate binding"/>
    <property type="evidence" value="ECO:0007669"/>
    <property type="project" value="InterPro"/>
</dbReference>
<dbReference type="CDD" id="cd00610">
    <property type="entry name" value="OAT_like"/>
    <property type="match status" value="1"/>
</dbReference>
<keyword evidence="3 7" id="KW-0032">Aminotransferase</keyword>
<reference evidence="7" key="2">
    <citation type="submission" date="2023-01" db="EMBL/GenBank/DDBJ databases">
        <authorList>
            <person name="Sun Q."/>
            <person name="Evtushenko L."/>
        </authorList>
    </citation>
    <scope>NUCLEOTIDE SEQUENCE</scope>
    <source>
        <strain evidence="7">VKM B-2789</strain>
    </source>
</reference>
<dbReference type="Proteomes" id="UP001143330">
    <property type="component" value="Unassembled WGS sequence"/>
</dbReference>
<dbReference type="Pfam" id="PF00202">
    <property type="entry name" value="Aminotran_3"/>
    <property type="match status" value="1"/>
</dbReference>
<evidence type="ECO:0000313" key="7">
    <source>
        <dbReference type="EMBL" id="GLK84815.1"/>
    </source>
</evidence>
<dbReference type="EMBL" id="BSFM01000014">
    <property type="protein sequence ID" value="GLK84815.1"/>
    <property type="molecule type" value="Genomic_DNA"/>
</dbReference>
<dbReference type="PANTHER" id="PTHR42684">
    <property type="entry name" value="ADENOSYLMETHIONINE-8-AMINO-7-OXONONANOATE AMINOTRANSFERASE"/>
    <property type="match status" value="1"/>
</dbReference>
<dbReference type="PIRSF" id="PIRSF000521">
    <property type="entry name" value="Transaminase_4ab_Lys_Orn"/>
    <property type="match status" value="1"/>
</dbReference>
<comment type="similarity">
    <text evidence="2 6">Belongs to the class-III pyridoxal-phosphate-dependent aminotransferase family.</text>
</comment>
<dbReference type="InterPro" id="IPR015424">
    <property type="entry name" value="PyrdxlP-dep_Trfase"/>
</dbReference>
<evidence type="ECO:0000256" key="1">
    <source>
        <dbReference type="ARBA" id="ARBA00001933"/>
    </source>
</evidence>
<keyword evidence="8" id="KW-1185">Reference proteome</keyword>
<gene>
    <name evidence="7" type="ORF">GCM10017653_28850</name>
</gene>
<dbReference type="FunFam" id="3.40.640.10:FF:000014">
    <property type="entry name" value="Adenosylmethionine-8-amino-7-oxononanoate aminotransferase, probable"/>
    <property type="match status" value="1"/>
</dbReference>
<dbReference type="PANTHER" id="PTHR42684:SF1">
    <property type="entry name" value="BETA-ALANINE--PYRUVATE AMINOTRANSFERASE"/>
    <property type="match status" value="1"/>
</dbReference>
<evidence type="ECO:0000256" key="4">
    <source>
        <dbReference type="ARBA" id="ARBA00022679"/>
    </source>
</evidence>
<sequence length="440" mass="46905">MNARANTPSLEAFWMPFTANRQFKAAPRLLAAAQGMYYTSDDGRRVLDGTAGLWCVNAGHGRRQITEAVERQLSTLDFAPTFQMGHPIAFDFAERLAAIAPGGLDRVFFTNSGSESVDTALKIAIAYQRAIGQGTRTRVIGRERGYHGVGFGGITVGGLVNNRRVFPLLPGADHLRHTHDPARNAFTKGGLPAHGAELADDLERLVALHGAETIAAVIVEPMAGSTGVLLPPQGYLQRLREIATRHGILLIFDEVITGFGRLGAPFATDYFGVTPDLVTTAKGITNGTIPMGAVFASRKVHDGLMTGPEAAIELFHGYTYSGHPVACAAGLATLDIYAEEGLLTRAAELAPHWEAAMHSLRDLPNVVDIRTIGLVAGIELSSREGAPGARAYDVFVDCFNKGLLVRVTGDIIALSPPLIAETQHIDDLAAMLGDALKRAA</sequence>
<dbReference type="InterPro" id="IPR049704">
    <property type="entry name" value="Aminotrans_3_PPA_site"/>
</dbReference>
<comment type="caution">
    <text evidence="7">The sequence shown here is derived from an EMBL/GenBank/DDBJ whole genome shotgun (WGS) entry which is preliminary data.</text>
</comment>
<keyword evidence="4" id="KW-0808">Transferase</keyword>
<dbReference type="InterPro" id="IPR005814">
    <property type="entry name" value="Aminotrans_3"/>
</dbReference>
<evidence type="ECO:0000256" key="5">
    <source>
        <dbReference type="ARBA" id="ARBA00022898"/>
    </source>
</evidence>
<name>A0A9W6JZ88_9HYPH</name>
<dbReference type="InterPro" id="IPR015421">
    <property type="entry name" value="PyrdxlP-dep_Trfase_major"/>
</dbReference>
<dbReference type="GO" id="GO:0004015">
    <property type="term" value="F:adenosylmethionine-8-amino-7-oxononanoate transaminase activity"/>
    <property type="evidence" value="ECO:0007669"/>
    <property type="project" value="TreeGrafter"/>
</dbReference>
<dbReference type="Gene3D" id="3.40.640.10">
    <property type="entry name" value="Type I PLP-dependent aspartate aminotransferase-like (Major domain)"/>
    <property type="match status" value="1"/>
</dbReference>